<feature type="domain" description="CBM20" evidence="5">
    <location>
        <begin position="920"/>
        <end position="1037"/>
    </location>
</feature>
<gene>
    <name evidence="6" type="ORF">B0A48_07599</name>
</gene>
<dbReference type="Proteomes" id="UP000192596">
    <property type="component" value="Unassembled WGS sequence"/>
</dbReference>
<evidence type="ECO:0000259" key="5">
    <source>
        <dbReference type="PROSITE" id="PS51166"/>
    </source>
</evidence>
<dbReference type="GO" id="GO:2001070">
    <property type="term" value="F:starch binding"/>
    <property type="evidence" value="ECO:0007669"/>
    <property type="project" value="InterPro"/>
</dbReference>
<keyword evidence="4" id="KW-0732">Signal</keyword>
<dbReference type="InterPro" id="IPR003609">
    <property type="entry name" value="Pan_app"/>
</dbReference>
<feature type="compositionally biased region" description="Low complexity" evidence="3">
    <location>
        <begin position="2566"/>
        <end position="2591"/>
    </location>
</feature>
<dbReference type="SUPFAM" id="SSF53474">
    <property type="entry name" value="alpha/beta-Hydrolases"/>
    <property type="match status" value="1"/>
</dbReference>
<feature type="region of interest" description="Disordered" evidence="3">
    <location>
        <begin position="1373"/>
        <end position="1401"/>
    </location>
</feature>
<dbReference type="SUPFAM" id="SSF49452">
    <property type="entry name" value="Starch-binding domain-like"/>
    <property type="match status" value="12"/>
</dbReference>
<dbReference type="GO" id="GO:0016020">
    <property type="term" value="C:membrane"/>
    <property type="evidence" value="ECO:0007669"/>
    <property type="project" value="TreeGrafter"/>
</dbReference>
<evidence type="ECO:0000256" key="1">
    <source>
        <dbReference type="ARBA" id="ARBA00023277"/>
    </source>
</evidence>
<keyword evidence="1" id="KW-0119">Carbohydrate metabolism</keyword>
<dbReference type="InterPro" id="IPR013783">
    <property type="entry name" value="Ig-like_fold"/>
</dbReference>
<dbReference type="PANTHER" id="PTHR15048">
    <property type="entry name" value="STARCH-BINDING DOMAIN-CONTAINING PROTEIN 1"/>
    <property type="match status" value="1"/>
</dbReference>
<dbReference type="EMBL" id="NAJO01000015">
    <property type="protein sequence ID" value="OQO07033.1"/>
    <property type="molecule type" value="Genomic_DNA"/>
</dbReference>
<accession>A0A1V8T6J9</accession>
<feature type="domain" description="CBM20" evidence="5">
    <location>
        <begin position="1251"/>
        <end position="1368"/>
    </location>
</feature>
<dbReference type="Pfam" id="PF00686">
    <property type="entry name" value="CBM_20"/>
    <property type="match status" value="12"/>
</dbReference>
<feature type="domain" description="CBM20" evidence="5">
    <location>
        <begin position="1680"/>
        <end position="1790"/>
    </location>
</feature>
<reference evidence="7" key="1">
    <citation type="submission" date="2017-03" db="EMBL/GenBank/DDBJ databases">
        <title>Genomes of endolithic fungi from Antarctica.</title>
        <authorList>
            <person name="Coleine C."/>
            <person name="Masonjones S."/>
            <person name="Stajich J.E."/>
        </authorList>
    </citation>
    <scope>NUCLEOTIDE SEQUENCE [LARGE SCALE GENOMIC DNA]</scope>
    <source>
        <strain evidence="7">CCFEE 5527</strain>
    </source>
</reference>
<evidence type="ECO:0000256" key="2">
    <source>
        <dbReference type="ARBA" id="ARBA00023326"/>
    </source>
</evidence>
<keyword evidence="2" id="KW-0624">Polysaccharide degradation</keyword>
<dbReference type="OrthoDB" id="424610at2759"/>
<feature type="domain" description="CBM20" evidence="5">
    <location>
        <begin position="2074"/>
        <end position="2183"/>
    </location>
</feature>
<feature type="domain" description="CBM20" evidence="5">
    <location>
        <begin position="1815"/>
        <end position="1922"/>
    </location>
</feature>
<dbReference type="InterPro" id="IPR013784">
    <property type="entry name" value="Carb-bd-like_fold"/>
</dbReference>
<evidence type="ECO:0000313" key="6">
    <source>
        <dbReference type="EMBL" id="OQO07033.1"/>
    </source>
</evidence>
<dbReference type="PANTHER" id="PTHR15048:SF0">
    <property type="entry name" value="STARCH-BINDING DOMAIN-CONTAINING PROTEIN 1"/>
    <property type="match status" value="1"/>
</dbReference>
<dbReference type="Gene3D" id="2.60.40.10">
    <property type="entry name" value="Immunoglobulins"/>
    <property type="match status" value="12"/>
</dbReference>
<evidence type="ECO:0000313" key="7">
    <source>
        <dbReference type="Proteomes" id="UP000192596"/>
    </source>
</evidence>
<evidence type="ECO:0000256" key="3">
    <source>
        <dbReference type="SAM" id="MobiDB-lite"/>
    </source>
</evidence>
<feature type="domain" description="CBM20" evidence="5">
    <location>
        <begin position="1939"/>
        <end position="2057"/>
    </location>
</feature>
<sequence>MRSSSFVLRAALAALSIPGDTRVALAQSPTPAQSWAPAATCSNGGPNPTGGAYTDHFGANYSVSCGQDLDGYVYASAGVSGQGIYGCFKAANLISNGTPQLPCPYYNQTVYTDASNVKWQVYCGFDQNANGAATPVSYGYNMADCIAQCGAASDCGSVSYVYSGDEQTDASTNKQGQCFFKKGAYQANGGGTATVNFAALVTPRTTSAAAGGATITTTTGTYSSVPSPTATWTPAAACTAGGPAATGGAYTDANSAVWNVVCGADNNNGQYFESAKTNGQGIYSCAKGCDARPSCTGYSFIGSVTGPTGGSGICYYKSAAANAYYYNSTVYAAANLISGTRSQPCPAYNGQNLTASNGAVYSIYCGQDSSTTSSSNSAVQNMAQCVNLCETTAGCTGASYIYSTSTTQTPQGVDTKDGEATTYGTCYFRNTAPVTPGVSTYRNFALRIANAGSSPPSGATTSLSSTSAAAAATSSAAAACNGTPSPGLSTLSCNGANAGAGNVGQYTDACGSLYTVYCGNDTDAGGIGVTANPATIQGCMQACDQYTAATCVAATFNGGCYLKTSFRTLTAGNPNLAALVRYVPPNPNYAAPVTSTAGGCGSALPYGLVADGASVLVNFTSPTDGLARNALIHVPKFYSITKASPVIFGFHGQNADAPTIESQTGFSNGNLNPYGIAVYVNGYGKGYQSNPAWAPGGQYANVDDIGFINYLIANITATFCVDTTRIFAVGHSNGGGFTGVIACDPGLSSKFAAIAGNSAALYTNVSNNAVPLPDPNTIDPVNTPVQPVCRISKQLPIFESHGTGDTQIQYAGATDHNGLVLPSLPHWATNRAQLEGFSTTNYTTYPSSGVTMYQFGGAVGQLGIITHYRLENWPHAWPSVAGGAPIDIAPKMMDFYYRFSDPNRPLVYSPTVSSSSSSSMTMSSTSSSSSAACTAQAVSFSDLRTTAFGESLALVGSVPQLGTWDTSKAIAMTSSNYSTDYPQWQTIVTFPLGTSMEFKFLWLHNGSIDYEDGVNHAYTVPAACTTPAPTLRYSWQYSTTSTSSTSTATSTSSSLSTSSSSSVPTSSSSSVGSSSSLSTSSSTPMSTSSTAITSSSSSSLATTSSSSATTSSSSTLTSSSSSSTSAACSAVSIMFKELRTTVVGESVYLVGSVPQLGSWNTSNAILLSASNYTNAYPQWTTTVTFLVSTYFEYKYLLQHADGTREFEADPNHVYTVAATCPSTPQSCNDSWQYQVTSTSSTSTASRTTSSSSSSTSTSATATCTAVTIAFSELRRTVFGEAVYLLGSVPQLGAWNTSNEILMSSRNYSDMYPQWTTSVSFPLGTYFEYKYRVGHTDGSQEFESGANHMYTVSSTCPNTPQSCNDSWQYMTTSSSSMSSTSTRSSSTTSSITTSSSSSSASASATTCPVMFSELRQTQFGESISLVGAIPELGSWNTSSAAYMLGDNYTQAYPQWQRTLNIAPGTSFQYKHILFATDGTITYESDPNLSYTVPLTCSSANPAMRYDSWQYPPASTTSTSSTSTTSFSSSASASCTQSITFNLLRGTAFGESISIIGSAPELGSWAVNASVYMTATNYSESYPHWQRTVTFPRAGAGFQYAYILYRANGDVVSEEPPNRSYYFSNVCGFAATVSDSWQYPASTSSSSSSMLATSSSSSSSLATLSSSTVASSSSRSSIVSSSSASASCTQSLTFSVLRSTRFGESISVIGSAPELGTWNVSNAVYLTANNYSSAYPQWQRTVTFLTAGSGTQYKYILFQANGTILYEDPPNRSYYFNNDCGFAGSVSDSWQYPITTTMSSTSTSTATTGSATSTSTSTACAQVPVQFNVLEATGFGESISIVGSISQLGSFNTSNSVYMVATNYSDSYPNWQRTVNLPPSTSLYFKYIKYHVDGSLEYEGGNDRPYTVPANCDYPAVLNNVWQPVPTTSSSSSSSTRTSASTTSSASTASFSAVCSAVAVQYNVLRMTSFGESISLVGSAPELGSWNTSNAKYMLATNYTDSYPNWQTTINLPPGLSTTFKYLIYHTDGSFVYEAGADRSYVVPPNCDYPAVLQNSWQYASTSTSSATSSTSAAPSPTCTQVTISLNEYRATAFGESISIVGSVPELGSWNVSQAAYLVAASDYSDSNPHWTRTLNFTPPGVSFQYKAIIYHVDGSYDYEAGANHFYVAPSSCSTTAQISNSWQYASTATASATTTSSSSSSASATCTSVAVTMSVLKATQFGESISVVGSDPAIGSWNVSNAAYLLAASDYSSSNPRWTRTLYFTPGAAFEFKFVQYFNDGTFEYEYGANRYYVAPTSCSANAQISATWQEQPSTTSGASSTSSYVSATPTCTSVSIAFTEYKATAFGESISIVGSIPALGSWDTSRAAYLLATNYSPDNPQWSRTLDIGPLGTGFSYKAILFRSDGTVVYEEGDDHYFVVPNTCTNISITNTWQTATSTSSSTSSTLSSTTSSATSTCTAIPVRFSVYEQTSFGESISVVGSVPQLGSWNTTKSVYMTASANYSASYPEWSSGVVYFAPGSQFSYKYIRYSTDGTLTYEGGSDRFFIVPSTCPSSTVSLQDTWQDLPATSTPSPLPTASSTSTSTSASATPSGPPLDCPRDAGKYYTDQYSNQFTVLCYRDIYETGSVDRRVATDLANCIEQCDYDLDGACTSVSWLVSGQDEQWCYYHSANSTIIQDPDGAVAYSARLTSLVNGTQSSSSSSIMGTTTSSLSTSMSSAINTMSTSSSSTASSSMLPSPSPVFSPGPCPASNGTSYTDAMGMTYTLYCDSDSSPGSYNAAPASSFGSCINQCDQATECAAVVFNGNDLSGGFCYFKRSVEQIVPSTGIRLAVRVTPGGYPSASSSSSASTSTMMMASTTASSTSTSSSSATATATLAPLCPGSNGTTYTDQAGASYMIRSVPFLRQTFVLVSTPATRRPTLHVVLQSS</sequence>
<dbReference type="STRING" id="1507870.A0A1V8T6J9"/>
<dbReference type="Pfam" id="PF14295">
    <property type="entry name" value="PAN_4"/>
    <property type="match status" value="4"/>
</dbReference>
<keyword evidence="7" id="KW-1185">Reference proteome</keyword>
<dbReference type="GO" id="GO:0000272">
    <property type="term" value="P:polysaccharide catabolic process"/>
    <property type="evidence" value="ECO:0007669"/>
    <property type="project" value="UniProtKB-KW"/>
</dbReference>
<protein>
    <recommendedName>
        <fullName evidence="5">CBM20 domain-containing protein</fullName>
    </recommendedName>
</protein>
<dbReference type="InterPro" id="IPR002044">
    <property type="entry name" value="CBM20"/>
</dbReference>
<evidence type="ECO:0000256" key="4">
    <source>
        <dbReference type="SAM" id="SignalP"/>
    </source>
</evidence>
<feature type="signal peptide" evidence="4">
    <location>
        <begin position="1"/>
        <end position="26"/>
    </location>
</feature>
<dbReference type="InParanoid" id="A0A1V8T6J9"/>
<dbReference type="InterPro" id="IPR029058">
    <property type="entry name" value="AB_hydrolase_fold"/>
</dbReference>
<feature type="domain" description="CBM20" evidence="5">
    <location>
        <begin position="2328"/>
        <end position="2435"/>
    </location>
</feature>
<feature type="domain" description="CBM20" evidence="5">
    <location>
        <begin position="1400"/>
        <end position="1509"/>
    </location>
</feature>
<feature type="chain" id="PRO_5012912685" description="CBM20 domain-containing protein" evidence="4">
    <location>
        <begin position="27"/>
        <end position="2928"/>
    </location>
</feature>
<feature type="domain" description="CBM20" evidence="5">
    <location>
        <begin position="2455"/>
        <end position="2565"/>
    </location>
</feature>
<feature type="region of interest" description="Disordered" evidence="3">
    <location>
        <begin position="1041"/>
        <end position="1123"/>
    </location>
</feature>
<organism evidence="6 7">
    <name type="scientific">Cryoendolithus antarcticus</name>
    <dbReference type="NCBI Taxonomy" id="1507870"/>
    <lineage>
        <taxon>Eukaryota</taxon>
        <taxon>Fungi</taxon>
        <taxon>Dikarya</taxon>
        <taxon>Ascomycota</taxon>
        <taxon>Pezizomycotina</taxon>
        <taxon>Dothideomycetes</taxon>
        <taxon>Dothideomycetidae</taxon>
        <taxon>Cladosporiales</taxon>
        <taxon>Cladosporiaceae</taxon>
        <taxon>Cryoendolithus</taxon>
    </lineage>
</organism>
<dbReference type="SMART" id="SM01065">
    <property type="entry name" value="CBM_2"/>
    <property type="match status" value="12"/>
</dbReference>
<feature type="domain" description="CBM20" evidence="5">
    <location>
        <begin position="1125"/>
        <end position="1233"/>
    </location>
</feature>
<dbReference type="PROSITE" id="PS51166">
    <property type="entry name" value="CBM20"/>
    <property type="match status" value="12"/>
</dbReference>
<feature type="domain" description="CBM20" evidence="5">
    <location>
        <begin position="1527"/>
        <end position="1637"/>
    </location>
</feature>
<dbReference type="Gene3D" id="3.40.50.1820">
    <property type="entry name" value="alpha/beta hydrolase"/>
    <property type="match status" value="1"/>
</dbReference>
<proteinExistence type="predicted"/>
<comment type="caution">
    <text evidence="6">The sequence shown here is derived from an EMBL/GenBank/DDBJ whole genome shotgun (WGS) entry which is preliminary data.</text>
</comment>
<feature type="domain" description="CBM20" evidence="5">
    <location>
        <begin position="2202"/>
        <end position="2310"/>
    </location>
</feature>
<feature type="region of interest" description="Disordered" evidence="3">
    <location>
        <begin position="2566"/>
        <end position="2598"/>
    </location>
</feature>
<name>A0A1V8T6J9_9PEZI</name>